<protein>
    <submittedName>
        <fullName evidence="1">(California timema) hypothetical protein</fullName>
    </submittedName>
</protein>
<sequence length="138" mass="15851">MNFLIHWNHGSESLPQPLSSNIINSNKLNQFWPTLDLPLEGRMIVRSTNPPTNSQHLAMFMRHLPKDNTLHYAPRLWKERGHFLIIVAVSTHKLSEGLMTHFPFGSDCTRTLLSPLKPPTVERLQRLATRCGVFCVEQ</sequence>
<reference evidence="1" key="1">
    <citation type="submission" date="2020-11" db="EMBL/GenBank/DDBJ databases">
        <authorList>
            <person name="Tran Van P."/>
        </authorList>
    </citation>
    <scope>NUCLEOTIDE SEQUENCE</scope>
</reference>
<proteinExistence type="predicted"/>
<gene>
    <name evidence="1" type="ORF">TCMB3V08_LOCUS6983</name>
</gene>
<evidence type="ECO:0000313" key="1">
    <source>
        <dbReference type="EMBL" id="CAD7574366.1"/>
    </source>
</evidence>
<name>A0A7R9J8C3_TIMCA</name>
<dbReference type="AlphaFoldDB" id="A0A7R9J8C3"/>
<dbReference type="EMBL" id="OE182307">
    <property type="protein sequence ID" value="CAD7574366.1"/>
    <property type="molecule type" value="Genomic_DNA"/>
</dbReference>
<accession>A0A7R9J8C3</accession>
<organism evidence="1">
    <name type="scientific">Timema californicum</name>
    <name type="common">California timema</name>
    <name type="synonym">Walking stick</name>
    <dbReference type="NCBI Taxonomy" id="61474"/>
    <lineage>
        <taxon>Eukaryota</taxon>
        <taxon>Metazoa</taxon>
        <taxon>Ecdysozoa</taxon>
        <taxon>Arthropoda</taxon>
        <taxon>Hexapoda</taxon>
        <taxon>Insecta</taxon>
        <taxon>Pterygota</taxon>
        <taxon>Neoptera</taxon>
        <taxon>Polyneoptera</taxon>
        <taxon>Phasmatodea</taxon>
        <taxon>Timematodea</taxon>
        <taxon>Timematoidea</taxon>
        <taxon>Timematidae</taxon>
        <taxon>Timema</taxon>
    </lineage>
</organism>